<dbReference type="InterPro" id="IPR036866">
    <property type="entry name" value="RibonucZ/Hydroxyglut_hydro"/>
</dbReference>
<dbReference type="OrthoDB" id="536211at2759"/>
<dbReference type="EMBL" id="ML993586">
    <property type="protein sequence ID" value="KAF2169921.1"/>
    <property type="molecule type" value="Genomic_DNA"/>
</dbReference>
<sequence length="272" mass="31200">MSQKSPIFVDWSPTSLTLIHTTKSAIIVDTYATVPQTEELADWIEQTAPGKQIKYFFTTHAHPDHFMGFPVLQKRFPGIKAMATSKVLEGIWPMYTPNWVKLWQGFFPNQVDATQHDWEALPASNELELDGHILKAYDVIQGDSSANSFLHVPSLDLVVAGDLVYGDCYQYLAEANTKEKRANWIKAVEQIESLQPKIVVPGHKRRSQIDGAYLTETTKEYIWVFERELEKASSAEELEKRMIELYPERWNRFILERSCQSSFAAKTSKEQL</sequence>
<evidence type="ECO:0000313" key="3">
    <source>
        <dbReference type="Proteomes" id="UP000799537"/>
    </source>
</evidence>
<gene>
    <name evidence="2" type="ORF">M409DRAFT_19539</name>
</gene>
<dbReference type="SMART" id="SM00849">
    <property type="entry name" value="Lactamase_B"/>
    <property type="match status" value="1"/>
</dbReference>
<protein>
    <recommendedName>
        <fullName evidence="1">Metallo-beta-lactamase domain-containing protein</fullName>
    </recommendedName>
</protein>
<dbReference type="Pfam" id="PF00753">
    <property type="entry name" value="Lactamase_B"/>
    <property type="match status" value="1"/>
</dbReference>
<proteinExistence type="predicted"/>
<dbReference type="CDD" id="cd07739">
    <property type="entry name" value="metallo-hydrolase-like_MBL-fold"/>
    <property type="match status" value="1"/>
</dbReference>
<evidence type="ECO:0000313" key="2">
    <source>
        <dbReference type="EMBL" id="KAF2169921.1"/>
    </source>
</evidence>
<keyword evidence="3" id="KW-1185">Reference proteome</keyword>
<dbReference type="GeneID" id="54558257"/>
<dbReference type="PANTHER" id="PTHR42951">
    <property type="entry name" value="METALLO-BETA-LACTAMASE DOMAIN-CONTAINING"/>
    <property type="match status" value="1"/>
</dbReference>
<dbReference type="Proteomes" id="UP000799537">
    <property type="component" value="Unassembled WGS sequence"/>
</dbReference>
<evidence type="ECO:0000259" key="1">
    <source>
        <dbReference type="SMART" id="SM00849"/>
    </source>
</evidence>
<dbReference type="PANTHER" id="PTHR42951:SF14">
    <property type="entry name" value="METALLO-BETA-LACTAMASE SUPERFAMILY PROTEIN"/>
    <property type="match status" value="1"/>
</dbReference>
<accession>A0A6A6CS56</accession>
<feature type="domain" description="Metallo-beta-lactamase" evidence="1">
    <location>
        <begin position="13"/>
        <end position="203"/>
    </location>
</feature>
<organism evidence="2 3">
    <name type="scientific">Zasmidium cellare ATCC 36951</name>
    <dbReference type="NCBI Taxonomy" id="1080233"/>
    <lineage>
        <taxon>Eukaryota</taxon>
        <taxon>Fungi</taxon>
        <taxon>Dikarya</taxon>
        <taxon>Ascomycota</taxon>
        <taxon>Pezizomycotina</taxon>
        <taxon>Dothideomycetes</taxon>
        <taxon>Dothideomycetidae</taxon>
        <taxon>Mycosphaerellales</taxon>
        <taxon>Mycosphaerellaceae</taxon>
        <taxon>Zasmidium</taxon>
    </lineage>
</organism>
<dbReference type="SUPFAM" id="SSF56281">
    <property type="entry name" value="Metallo-hydrolase/oxidoreductase"/>
    <property type="match status" value="1"/>
</dbReference>
<reference evidence="2" key="1">
    <citation type="journal article" date="2020" name="Stud. Mycol.">
        <title>101 Dothideomycetes genomes: a test case for predicting lifestyles and emergence of pathogens.</title>
        <authorList>
            <person name="Haridas S."/>
            <person name="Albert R."/>
            <person name="Binder M."/>
            <person name="Bloem J."/>
            <person name="Labutti K."/>
            <person name="Salamov A."/>
            <person name="Andreopoulos B."/>
            <person name="Baker S."/>
            <person name="Barry K."/>
            <person name="Bills G."/>
            <person name="Bluhm B."/>
            <person name="Cannon C."/>
            <person name="Castanera R."/>
            <person name="Culley D."/>
            <person name="Daum C."/>
            <person name="Ezra D."/>
            <person name="Gonzalez J."/>
            <person name="Henrissat B."/>
            <person name="Kuo A."/>
            <person name="Liang C."/>
            <person name="Lipzen A."/>
            <person name="Lutzoni F."/>
            <person name="Magnuson J."/>
            <person name="Mondo S."/>
            <person name="Nolan M."/>
            <person name="Ohm R."/>
            <person name="Pangilinan J."/>
            <person name="Park H.-J."/>
            <person name="Ramirez L."/>
            <person name="Alfaro M."/>
            <person name="Sun H."/>
            <person name="Tritt A."/>
            <person name="Yoshinaga Y."/>
            <person name="Zwiers L.-H."/>
            <person name="Turgeon B."/>
            <person name="Goodwin S."/>
            <person name="Spatafora J."/>
            <person name="Crous P."/>
            <person name="Grigoriev I."/>
        </authorList>
    </citation>
    <scope>NUCLEOTIDE SEQUENCE</scope>
    <source>
        <strain evidence="2">ATCC 36951</strain>
    </source>
</reference>
<dbReference type="AlphaFoldDB" id="A0A6A6CS56"/>
<dbReference type="InterPro" id="IPR050855">
    <property type="entry name" value="NDM-1-like"/>
</dbReference>
<dbReference type="Gene3D" id="3.60.15.10">
    <property type="entry name" value="Ribonuclease Z/Hydroxyacylglutathione hydrolase-like"/>
    <property type="match status" value="1"/>
</dbReference>
<name>A0A6A6CS56_ZASCE</name>
<dbReference type="InterPro" id="IPR001279">
    <property type="entry name" value="Metallo-B-lactamas"/>
</dbReference>
<dbReference type="RefSeq" id="XP_033670810.1">
    <property type="nucleotide sequence ID" value="XM_033804985.1"/>
</dbReference>